<dbReference type="InterPro" id="IPR013785">
    <property type="entry name" value="Aldolase_TIM"/>
</dbReference>
<accession>E3GW90</accession>
<evidence type="ECO:0000256" key="2">
    <source>
        <dbReference type="NCBIfam" id="TIGR03849"/>
    </source>
</evidence>
<dbReference type="InterPro" id="IPR036112">
    <property type="entry name" value="ComA_synth_sf"/>
</dbReference>
<comment type="similarity">
    <text evidence="1">Belongs to the phosphosulfolactate synthase family.</text>
</comment>
<sequence>MKAFEFLRPKRQEKPRNFGITVMLDKGIGAETVKDLMEIGSEYVDFVKFGWCTTTLCDRDLIKEKIEIYNSYDVKVMPGGTLFEVAYLKNKLDKYFEEAKDLGFEFIEISDGSINLSLDERSEIIENAIDEGFKVISEIGKKNPEIDKKLTPEKRVKIAKHDLNSGVEMVTIEARESGRNVGVYDQNGNVKKSEVEYLISKLPVKKVIWEAPQKDQQTYFIIRLGPNVNLGNIPPEDIIAVETIRRGLRGDTIGKVKLE</sequence>
<dbReference type="NCBIfam" id="TIGR03849">
    <property type="entry name" value="arch_ComA"/>
    <property type="match status" value="1"/>
</dbReference>
<dbReference type="HOGENOM" id="CLU_062679_2_0_2"/>
<dbReference type="STRING" id="523846.Mfer_1060"/>
<gene>
    <name evidence="3" type="ordered locus">Mfer_1060</name>
</gene>
<dbReference type="Proteomes" id="UP000002315">
    <property type="component" value="Chromosome"/>
</dbReference>
<dbReference type="Gene3D" id="3.20.20.70">
    <property type="entry name" value="Aldolase class I"/>
    <property type="match status" value="1"/>
</dbReference>
<evidence type="ECO:0000313" key="3">
    <source>
        <dbReference type="EMBL" id="ADP77855.1"/>
    </source>
</evidence>
<proteinExistence type="inferred from homology"/>
<keyword evidence="3" id="KW-0456">Lyase</keyword>
<dbReference type="GO" id="GO:0043817">
    <property type="term" value="F:phosphosulfolactate synthase activity"/>
    <property type="evidence" value="ECO:0007669"/>
    <property type="project" value="UniProtKB-UniRule"/>
</dbReference>
<dbReference type="SUPFAM" id="SSF102110">
    <property type="entry name" value="(2r)-phospho-3-sulfolactate synthase ComA"/>
    <property type="match status" value="1"/>
</dbReference>
<dbReference type="EC" id="4.4.1.19" evidence="2"/>
<organism evidence="3 4">
    <name type="scientific">Methanothermus fervidus (strain ATCC 43054 / DSM 2088 / JCM 10308 / V24 S)</name>
    <dbReference type="NCBI Taxonomy" id="523846"/>
    <lineage>
        <taxon>Archaea</taxon>
        <taxon>Methanobacteriati</taxon>
        <taxon>Methanobacteriota</taxon>
        <taxon>Methanomada group</taxon>
        <taxon>Methanobacteria</taxon>
        <taxon>Methanobacteriales</taxon>
        <taxon>Methanothermaceae</taxon>
        <taxon>Methanothermus</taxon>
    </lineage>
</organism>
<keyword evidence="4" id="KW-1185">Reference proteome</keyword>
<reference evidence="3 4" key="1">
    <citation type="journal article" date="2010" name="Stand. Genomic Sci.">
        <title>Complete genome sequence of Methanothermus fervidus type strain (V24S).</title>
        <authorList>
            <person name="Anderson I."/>
            <person name="Djao O.D."/>
            <person name="Misra M."/>
            <person name="Chertkov O."/>
            <person name="Nolan M."/>
            <person name="Lucas S."/>
            <person name="Lapidus A."/>
            <person name="Del Rio T.G."/>
            <person name="Tice H."/>
            <person name="Cheng J.F."/>
            <person name="Tapia R."/>
            <person name="Han C."/>
            <person name="Goodwin L."/>
            <person name="Pitluck S."/>
            <person name="Liolios K."/>
            <person name="Ivanova N."/>
            <person name="Mavromatis K."/>
            <person name="Mikhailova N."/>
            <person name="Pati A."/>
            <person name="Brambilla E."/>
            <person name="Chen A."/>
            <person name="Palaniappan K."/>
            <person name="Land M."/>
            <person name="Hauser L."/>
            <person name="Chang Y.J."/>
            <person name="Jeffries C.D."/>
            <person name="Sikorski J."/>
            <person name="Spring S."/>
            <person name="Rohde M."/>
            <person name="Eichinger K."/>
            <person name="Huber H."/>
            <person name="Wirth R."/>
            <person name="Goker M."/>
            <person name="Detter J.C."/>
            <person name="Woyke T."/>
            <person name="Bristow J."/>
            <person name="Eisen J.A."/>
            <person name="Markowitz V."/>
            <person name="Hugenholtz P."/>
            <person name="Klenk H.P."/>
            <person name="Kyrpides N.C."/>
        </authorList>
    </citation>
    <scope>NUCLEOTIDE SEQUENCE [LARGE SCALE GENOMIC DNA]</scope>
    <source>
        <strain evidence="4">ATCC 43054 / DSM 2088 / JCM 10308 / V24 S</strain>
    </source>
</reference>
<dbReference type="EMBL" id="CP002278">
    <property type="protein sequence ID" value="ADP77855.1"/>
    <property type="molecule type" value="Genomic_DNA"/>
</dbReference>
<dbReference type="OrthoDB" id="6405at2157"/>
<evidence type="ECO:0000256" key="1">
    <source>
        <dbReference type="ARBA" id="ARBA00010424"/>
    </source>
</evidence>
<name>E3GW90_METFV</name>
<dbReference type="AlphaFoldDB" id="E3GW90"/>
<dbReference type="PANTHER" id="PTHR48413:SF1">
    <property type="entry name" value="PROTEIN HEAT-STRESS-ASSOCIATED 32"/>
    <property type="match status" value="1"/>
</dbReference>
<dbReference type="Pfam" id="PF02679">
    <property type="entry name" value="ComA"/>
    <property type="match status" value="1"/>
</dbReference>
<dbReference type="InterPro" id="IPR022370">
    <property type="entry name" value="Arch_ComA"/>
</dbReference>
<evidence type="ECO:0000313" key="4">
    <source>
        <dbReference type="Proteomes" id="UP000002315"/>
    </source>
</evidence>
<protein>
    <recommendedName>
        <fullName evidence="2">Phosphosulfolactate synthase</fullName>
        <ecNumber evidence="2">4.4.1.19</ecNumber>
    </recommendedName>
</protein>
<dbReference type="PANTHER" id="PTHR48413">
    <property type="match status" value="1"/>
</dbReference>
<dbReference type="KEGG" id="mfv:Mfer_1060"/>
<dbReference type="GO" id="GO:0019295">
    <property type="term" value="P:coenzyme M biosynthetic process"/>
    <property type="evidence" value="ECO:0007669"/>
    <property type="project" value="InterPro"/>
</dbReference>
<dbReference type="InterPro" id="IPR003830">
    <property type="entry name" value="ComA_synth"/>
</dbReference>